<feature type="compositionally biased region" description="Polar residues" evidence="6">
    <location>
        <begin position="507"/>
        <end position="523"/>
    </location>
</feature>
<dbReference type="Proteomes" id="UP000236161">
    <property type="component" value="Unassembled WGS sequence"/>
</dbReference>
<dbReference type="STRING" id="1088818.A0A2I0AQX1"/>
<feature type="compositionally biased region" description="Polar residues" evidence="6">
    <location>
        <begin position="546"/>
        <end position="557"/>
    </location>
</feature>
<evidence type="ECO:0000313" key="9">
    <source>
        <dbReference type="EMBL" id="PKA57940.1"/>
    </source>
</evidence>
<evidence type="ECO:0000259" key="7">
    <source>
        <dbReference type="Pfam" id="PF16987"/>
    </source>
</evidence>
<proteinExistence type="predicted"/>
<evidence type="ECO:0000256" key="4">
    <source>
        <dbReference type="ARBA" id="ARBA00023242"/>
    </source>
</evidence>
<dbReference type="GO" id="GO:0005634">
    <property type="term" value="C:nucleus"/>
    <property type="evidence" value="ECO:0007669"/>
    <property type="project" value="UniProtKB-SubCell"/>
</dbReference>
<dbReference type="PANTHER" id="PTHR33137:SF4">
    <property type="entry name" value="MEDIATOR OF RNA POLYMERASE II TRANSCRIPTION SUBUNIT 15A-RELATED"/>
    <property type="match status" value="1"/>
</dbReference>
<feature type="region of interest" description="Disordered" evidence="6">
    <location>
        <begin position="706"/>
        <end position="731"/>
    </location>
</feature>
<dbReference type="SUPFAM" id="SSF47040">
    <property type="entry name" value="Kix domain of CBP (creb binding protein)"/>
    <property type="match status" value="1"/>
</dbReference>
<dbReference type="OrthoDB" id="785129at2759"/>
<feature type="compositionally biased region" description="Low complexity" evidence="6">
    <location>
        <begin position="800"/>
        <end position="817"/>
    </location>
</feature>
<feature type="compositionally biased region" description="Low complexity" evidence="6">
    <location>
        <begin position="456"/>
        <end position="506"/>
    </location>
</feature>
<dbReference type="InterPro" id="IPR048386">
    <property type="entry name" value="Med15_C"/>
</dbReference>
<feature type="region of interest" description="Disordered" evidence="6">
    <location>
        <begin position="262"/>
        <end position="358"/>
    </location>
</feature>
<reference evidence="9 10" key="1">
    <citation type="journal article" date="2017" name="Nature">
        <title>The Apostasia genome and the evolution of orchids.</title>
        <authorList>
            <person name="Zhang G.Q."/>
            <person name="Liu K.W."/>
            <person name="Li Z."/>
            <person name="Lohaus R."/>
            <person name="Hsiao Y.Y."/>
            <person name="Niu S.C."/>
            <person name="Wang J.Y."/>
            <person name="Lin Y.C."/>
            <person name="Xu Q."/>
            <person name="Chen L.J."/>
            <person name="Yoshida K."/>
            <person name="Fujiwara S."/>
            <person name="Wang Z.W."/>
            <person name="Zhang Y.Q."/>
            <person name="Mitsuda N."/>
            <person name="Wang M."/>
            <person name="Liu G.H."/>
            <person name="Pecoraro L."/>
            <person name="Huang H.X."/>
            <person name="Xiao X.J."/>
            <person name="Lin M."/>
            <person name="Wu X.Y."/>
            <person name="Wu W.L."/>
            <person name="Chen Y.Y."/>
            <person name="Chang S.B."/>
            <person name="Sakamoto S."/>
            <person name="Ohme-Takagi M."/>
            <person name="Yagi M."/>
            <person name="Zeng S.J."/>
            <person name="Shen C.Y."/>
            <person name="Yeh C.M."/>
            <person name="Luo Y.B."/>
            <person name="Tsai W.C."/>
            <person name="Van de Peer Y."/>
            <person name="Liu Z.J."/>
        </authorList>
    </citation>
    <scope>NUCLEOTIDE SEQUENCE [LARGE SCALE GENOMIC DNA]</scope>
    <source>
        <strain evidence="10">cv. Shenzhen</strain>
        <tissue evidence="9">Stem</tissue>
    </source>
</reference>
<evidence type="ECO:0000256" key="1">
    <source>
        <dbReference type="ARBA" id="ARBA00004123"/>
    </source>
</evidence>
<feature type="compositionally biased region" description="Low complexity" evidence="6">
    <location>
        <begin position="262"/>
        <end position="276"/>
    </location>
</feature>
<dbReference type="InterPro" id="IPR036546">
    <property type="entry name" value="MED15_KIX"/>
</dbReference>
<feature type="region of interest" description="Disordered" evidence="6">
    <location>
        <begin position="144"/>
        <end position="199"/>
    </location>
</feature>
<accession>A0A2I0AQX1</accession>
<dbReference type="FunFam" id="1.10.246.20:FF:000003">
    <property type="entry name" value="Mediator of RNA polymerase II transcription subunit 15a"/>
    <property type="match status" value="1"/>
</dbReference>
<feature type="region of interest" description="Disordered" evidence="6">
    <location>
        <begin position="535"/>
        <end position="557"/>
    </location>
</feature>
<dbReference type="Pfam" id="PF21539">
    <property type="entry name" value="Med15_C"/>
    <property type="match status" value="1"/>
</dbReference>
<dbReference type="InterPro" id="IPR044661">
    <property type="entry name" value="MED15a/b/c-like"/>
</dbReference>
<feature type="region of interest" description="Disordered" evidence="6">
    <location>
        <begin position="404"/>
        <end position="428"/>
    </location>
</feature>
<feature type="compositionally biased region" description="Low complexity" evidence="6">
    <location>
        <begin position="707"/>
        <end position="718"/>
    </location>
</feature>
<feature type="region of interest" description="Disordered" evidence="6">
    <location>
        <begin position="456"/>
        <end position="523"/>
    </location>
</feature>
<feature type="compositionally biased region" description="Polar residues" evidence="6">
    <location>
        <begin position="288"/>
        <end position="300"/>
    </location>
</feature>
<dbReference type="EMBL" id="KZ451959">
    <property type="protein sequence ID" value="PKA57940.1"/>
    <property type="molecule type" value="Genomic_DNA"/>
</dbReference>
<keyword evidence="5" id="KW-0175">Coiled coil</keyword>
<name>A0A2I0AQX1_9ASPA</name>
<comment type="subcellular location">
    <subcellularLocation>
        <location evidence="1">Nucleus</location>
    </subcellularLocation>
</comment>
<evidence type="ECO:0000256" key="6">
    <source>
        <dbReference type="SAM" id="MobiDB-lite"/>
    </source>
</evidence>
<feature type="region of interest" description="Disordered" evidence="6">
    <location>
        <begin position="939"/>
        <end position="1002"/>
    </location>
</feature>
<feature type="region of interest" description="Disordered" evidence="6">
    <location>
        <begin position="657"/>
        <end position="686"/>
    </location>
</feature>
<feature type="compositionally biased region" description="Polar residues" evidence="6">
    <location>
        <begin position="768"/>
        <end position="799"/>
    </location>
</feature>
<keyword evidence="3" id="KW-0804">Transcription</keyword>
<feature type="domain" description="Mediator complex subunit 15 KIX" evidence="7">
    <location>
        <begin position="21"/>
        <end position="98"/>
    </location>
</feature>
<evidence type="ECO:0000259" key="8">
    <source>
        <dbReference type="Pfam" id="PF21539"/>
    </source>
</evidence>
<keyword evidence="10" id="KW-1185">Reference proteome</keyword>
<feature type="coiled-coil region" evidence="5">
    <location>
        <begin position="822"/>
        <end position="855"/>
    </location>
</feature>
<evidence type="ECO:0000256" key="2">
    <source>
        <dbReference type="ARBA" id="ARBA00023015"/>
    </source>
</evidence>
<evidence type="ECO:0000256" key="5">
    <source>
        <dbReference type="SAM" id="Coils"/>
    </source>
</evidence>
<dbReference type="PANTHER" id="PTHR33137">
    <property type="entry name" value="MEDIATOR OF RNA POLYMERASE II TRANSCRIPTION SUBUNIT 15A-RELATED"/>
    <property type="match status" value="1"/>
</dbReference>
<feature type="domain" description="ARC105/Med15 mediator subunit C-terminal" evidence="8">
    <location>
        <begin position="1242"/>
        <end position="1322"/>
    </location>
</feature>
<evidence type="ECO:0000256" key="3">
    <source>
        <dbReference type="ARBA" id="ARBA00023163"/>
    </source>
</evidence>
<dbReference type="GO" id="GO:0031490">
    <property type="term" value="F:chromatin DNA binding"/>
    <property type="evidence" value="ECO:0007669"/>
    <property type="project" value="InterPro"/>
</dbReference>
<dbReference type="Gene3D" id="1.10.246.20">
    <property type="entry name" value="Coactivator CBP, KIX domain"/>
    <property type="match status" value="1"/>
</dbReference>
<organism evidence="9 10">
    <name type="scientific">Apostasia shenzhenica</name>
    <dbReference type="NCBI Taxonomy" id="1088818"/>
    <lineage>
        <taxon>Eukaryota</taxon>
        <taxon>Viridiplantae</taxon>
        <taxon>Streptophyta</taxon>
        <taxon>Embryophyta</taxon>
        <taxon>Tracheophyta</taxon>
        <taxon>Spermatophyta</taxon>
        <taxon>Magnoliopsida</taxon>
        <taxon>Liliopsida</taxon>
        <taxon>Asparagales</taxon>
        <taxon>Orchidaceae</taxon>
        <taxon>Apostasioideae</taxon>
        <taxon>Apostasia</taxon>
    </lineage>
</organism>
<feature type="compositionally biased region" description="Low complexity" evidence="6">
    <location>
        <begin position="301"/>
        <end position="358"/>
    </location>
</feature>
<sequence>MDSNNWRPAQGEPPTMETPSADWRSQLQPEARQRIVNKIMDTLRRHLPVPVPEGMNELKKIAVRFEEKIYTAAVNQSDYLRKISLKMLSMETKTQQAAPINPQVVSQNSADSGVTAQVNNQGQVMMASQPSGRQQLLSQNLQNNTSTSIQGSSALSASPNISGLSQSPLSNFGQTSNLQNMPGMTLNSANNSVGQGTTPDIYTAQRQMQGRQQQQSLLSQQQQQQSQNSLLYQNQLQPQLMKQKMHNNGLLQAPLQQQQQQQQSLLQANQLQPSQQPIMQMSGGLPSGHSTIQQSQPATIQSAPQSSLQQNQLNSIQQSVPFTRQSQQAQSSMHSQTSLQQQSASMQQQQQQLMAQQANMSNMQNIQQSQLLGQQSIPEMKPQQQQRLPVQQNNNILNMQQSQQLLSQQTMSLHQQPTPQSQTQQQPQLLGSLSNVSNMQSHQRSMQLLQQTKNIAQSQQQIQQPSMALLQSQGQQSHHQSPQQQLMSQFQSQSGQLQQQLTIQQQPNSMQKEMQQRLQAPSALLQSQNAIEQQKQFMSQRGIPEVSSTTSMDSTGQTAQTGVDWQEEVYQKIQAIKEAHFTELQEFHLKISQKLQQHDALMPLAKQTENYEKLKNYKQFIDRTILLLQIPKNSISVALKDKLPQYERQIVSILSSHRRQKVMPSQQQGQQQYQHPGGNVQNIPPHQPSQVLQVQQNDNHANQVQQMSMPGSMSSIPSTASSNMQHGSMPLQNLAAPTTQNMANSVQSASNLDRGQLNSLASLQHGTMGSVQQSGLGSLQNSVSAGQQGNINNLSQSSMNALQPNSSSLQNSSILQQQQHLKQQQQEQMIQSQQLKQQLQQRQMQQQLLQQQQRQQLLQSQQPLQQQLHQQQKPQQASQLPIHQMPQINQMNELNELKARQGSGMKSGLYQQPYPGGQRHNYYHQQLKPGASFPISSAQNLQATSPQISHHSSPQIDQHNLLPSLTKTGTPLQSTGSPFVVPSPSTPIAPSPIPGDSEKQVSAVTTLPNAGQAAHQQSGSVLPQAHSLAVATPGISASPLLAEFSSPDINPPNLLTTKTSASEKPIERLLKAVQSLSHKALGSAISDIGSVVSMVDRIAGSAPGNGSRAAAGEDLVAITKCRLQARNFMSQDGGASSKKMKRNTSAMPLNNVSTAGSVNDNFMQFSTLDSFDFESTATSRAKRHKVEVNHALQEEIRGINQWLIDTVVSISDEDSDSIVTASEGGDGTIIKCSFSAVSLSPSLKAQFSSKQMSPIAPLRLFVPDNYPNCSPILLDKVPVETSDESDDLSIKAKSRFSISLRCLSQPMSLGEMARTWDACARQVIVEYAQQMGGGSFSSTYGTWENCVSA</sequence>
<feature type="compositionally biased region" description="Polar residues" evidence="6">
    <location>
        <begin position="939"/>
        <end position="977"/>
    </location>
</feature>
<feature type="region of interest" description="Disordered" evidence="6">
    <location>
        <begin position="1"/>
        <end position="24"/>
    </location>
</feature>
<dbReference type="Pfam" id="PF16987">
    <property type="entry name" value="KIX_2"/>
    <property type="match status" value="1"/>
</dbReference>
<evidence type="ECO:0000313" key="10">
    <source>
        <dbReference type="Proteomes" id="UP000236161"/>
    </source>
</evidence>
<gene>
    <name evidence="9" type="primary">MED15A</name>
    <name evidence="9" type="ORF">AXF42_Ash012479</name>
</gene>
<keyword evidence="4" id="KW-0539">Nucleus</keyword>
<feature type="region of interest" description="Disordered" evidence="6">
    <location>
        <begin position="768"/>
        <end position="817"/>
    </location>
</feature>
<feature type="compositionally biased region" description="Pro residues" evidence="6">
    <location>
        <begin position="984"/>
        <end position="993"/>
    </location>
</feature>
<feature type="compositionally biased region" description="Polar residues" evidence="6">
    <location>
        <begin position="149"/>
        <end position="199"/>
    </location>
</feature>
<dbReference type="InterPro" id="IPR036529">
    <property type="entry name" value="KIX_dom_sf"/>
</dbReference>
<keyword evidence="2" id="KW-0805">Transcription regulation</keyword>
<dbReference type="GO" id="GO:0003713">
    <property type="term" value="F:transcription coactivator activity"/>
    <property type="evidence" value="ECO:0007669"/>
    <property type="project" value="InterPro"/>
</dbReference>
<protein>
    <submittedName>
        <fullName evidence="9">Mediator of RNA polymerase II transcription subunit 15a</fullName>
    </submittedName>
</protein>